<gene>
    <name evidence="5 6" type="primary">tatC</name>
    <name evidence="6" type="ORF">COMA2_40200</name>
</gene>
<keyword evidence="5" id="KW-0811">Translocation</keyword>
<proteinExistence type="inferred from homology"/>
<evidence type="ECO:0000256" key="2">
    <source>
        <dbReference type="ARBA" id="ARBA00022692"/>
    </source>
</evidence>
<keyword evidence="2 5" id="KW-0812">Transmembrane</keyword>
<name>A0A0S4LMF6_9BACT</name>
<dbReference type="GO" id="GO:0043953">
    <property type="term" value="P:protein transport by the Tat complex"/>
    <property type="evidence" value="ECO:0007669"/>
    <property type="project" value="UniProtKB-UniRule"/>
</dbReference>
<dbReference type="AlphaFoldDB" id="A0A0S4LMF6"/>
<keyword evidence="4 5" id="KW-0472">Membrane</keyword>
<organism evidence="6 7">
    <name type="scientific">Candidatus Nitrospira nitrificans</name>
    <dbReference type="NCBI Taxonomy" id="1742973"/>
    <lineage>
        <taxon>Bacteria</taxon>
        <taxon>Pseudomonadati</taxon>
        <taxon>Nitrospirota</taxon>
        <taxon>Nitrospiria</taxon>
        <taxon>Nitrospirales</taxon>
        <taxon>Nitrospiraceae</taxon>
        <taxon>Nitrospira</taxon>
    </lineage>
</organism>
<keyword evidence="7" id="KW-1185">Reference proteome</keyword>
<feature type="transmembrane region" description="Helical" evidence="5">
    <location>
        <begin position="103"/>
        <end position="135"/>
    </location>
</feature>
<dbReference type="Proteomes" id="UP000198736">
    <property type="component" value="Unassembled WGS sequence"/>
</dbReference>
<reference evidence="7" key="1">
    <citation type="submission" date="2015-10" db="EMBL/GenBank/DDBJ databases">
        <authorList>
            <person name="Luecker S."/>
            <person name="Luecker S."/>
        </authorList>
    </citation>
    <scope>NUCLEOTIDE SEQUENCE [LARGE SCALE GENOMIC DNA]</scope>
</reference>
<dbReference type="RefSeq" id="WP_090899956.1">
    <property type="nucleotide sequence ID" value="NZ_CZPZ01000031.1"/>
</dbReference>
<accession>A0A0S4LMF6</accession>
<evidence type="ECO:0000256" key="1">
    <source>
        <dbReference type="ARBA" id="ARBA00004141"/>
    </source>
</evidence>
<comment type="caution">
    <text evidence="5">Lacks conserved residue(s) required for the propagation of feature annotation.</text>
</comment>
<feature type="transmembrane region" description="Helical" evidence="5">
    <location>
        <begin position="190"/>
        <end position="208"/>
    </location>
</feature>
<dbReference type="GO" id="GO:0033281">
    <property type="term" value="C:TAT protein transport complex"/>
    <property type="evidence" value="ECO:0007669"/>
    <property type="project" value="UniProtKB-UniRule"/>
</dbReference>
<dbReference type="PANTHER" id="PTHR30371">
    <property type="entry name" value="SEC-INDEPENDENT PROTEIN TRANSLOCASE PROTEIN TATC"/>
    <property type="match status" value="1"/>
</dbReference>
<comment type="similarity">
    <text evidence="5">Belongs to the TatC family.</text>
</comment>
<dbReference type="GO" id="GO:0065002">
    <property type="term" value="P:intracellular protein transmembrane transport"/>
    <property type="evidence" value="ECO:0007669"/>
    <property type="project" value="TreeGrafter"/>
</dbReference>
<feature type="transmembrane region" description="Helical" evidence="5">
    <location>
        <begin position="63"/>
        <end position="82"/>
    </location>
</feature>
<evidence type="ECO:0000256" key="4">
    <source>
        <dbReference type="ARBA" id="ARBA00023136"/>
    </source>
</evidence>
<dbReference type="EMBL" id="CZPZ01000031">
    <property type="protein sequence ID" value="CUS38126.1"/>
    <property type="molecule type" value="Genomic_DNA"/>
</dbReference>
<dbReference type="OrthoDB" id="9777044at2"/>
<feature type="transmembrane region" description="Helical" evidence="5">
    <location>
        <begin position="155"/>
        <end position="178"/>
    </location>
</feature>
<protein>
    <recommendedName>
        <fullName evidence="5">Sec-independent protein translocase protein TatC</fullName>
    </recommendedName>
</protein>
<sequence length="258" mass="28190">MEQAIHPLAAHIQAVKRRLLIIGATVLGALLLTFSFSAEMVAWLNRPFSNQLAFYGPTEALFASIKVSLLAALLLSLPVIFYQCWKFIEPALLPKEQRWAIPLFVVAGGLFALGLVFCNVVILPLVIDLFVSFGLDRDITPQLSVGTYIDFNVKFLLIFGCAFELPLAMTLAAMTGMASAHTFARYRKHAILICLIVSAVVTPDATLFTMLLMAVPLMVLYEIGILGARLFGRKPDSGGIDLPLDPDLPINTAGTRVR</sequence>
<comment type="function">
    <text evidence="5">Part of the twin-arginine translocation (Tat) system that transports large folded proteins containing a characteristic twin-arginine motif in their signal peptide across membranes.</text>
</comment>
<evidence type="ECO:0000313" key="7">
    <source>
        <dbReference type="Proteomes" id="UP000198736"/>
    </source>
</evidence>
<keyword evidence="5" id="KW-0813">Transport</keyword>
<dbReference type="InterPro" id="IPR002033">
    <property type="entry name" value="TatC"/>
</dbReference>
<evidence type="ECO:0000256" key="3">
    <source>
        <dbReference type="ARBA" id="ARBA00022989"/>
    </source>
</evidence>
<evidence type="ECO:0000256" key="5">
    <source>
        <dbReference type="HAMAP-Rule" id="MF_00902"/>
    </source>
</evidence>
<dbReference type="PANTHER" id="PTHR30371:SF0">
    <property type="entry name" value="SEC-INDEPENDENT PROTEIN TRANSLOCASE PROTEIN TATC, CHLOROPLASTIC-RELATED"/>
    <property type="match status" value="1"/>
</dbReference>
<keyword evidence="5" id="KW-0653">Protein transport</keyword>
<evidence type="ECO:0000313" key="6">
    <source>
        <dbReference type="EMBL" id="CUS38126.1"/>
    </source>
</evidence>
<feature type="transmembrane region" description="Helical" evidence="5">
    <location>
        <begin position="20"/>
        <end position="43"/>
    </location>
</feature>
<dbReference type="NCBIfam" id="TIGR00945">
    <property type="entry name" value="tatC"/>
    <property type="match status" value="1"/>
</dbReference>
<dbReference type="PRINTS" id="PR01840">
    <property type="entry name" value="TATCFAMILY"/>
</dbReference>
<dbReference type="HAMAP" id="MF_00902">
    <property type="entry name" value="TatC"/>
    <property type="match status" value="1"/>
</dbReference>
<keyword evidence="3 5" id="KW-1133">Transmembrane helix</keyword>
<comment type="subunit">
    <text evidence="5">Forms a complex with TatA.</text>
</comment>
<comment type="subcellular location">
    <subcellularLocation>
        <location evidence="5">Cell membrane</location>
        <topology evidence="5">Multi-pass membrane protein</topology>
    </subcellularLocation>
    <subcellularLocation>
        <location evidence="1">Membrane</location>
        <topology evidence="1">Multi-pass membrane protein</topology>
    </subcellularLocation>
</comment>
<dbReference type="GO" id="GO:0009977">
    <property type="term" value="F:proton motive force dependent protein transmembrane transporter activity"/>
    <property type="evidence" value="ECO:0007669"/>
    <property type="project" value="TreeGrafter"/>
</dbReference>
<dbReference type="Pfam" id="PF00902">
    <property type="entry name" value="TatC"/>
    <property type="match status" value="1"/>
</dbReference>
<keyword evidence="5" id="KW-1003">Cell membrane</keyword>
<dbReference type="STRING" id="1742973.COMA2_40200"/>